<evidence type="ECO:0000259" key="4">
    <source>
        <dbReference type="Pfam" id="PF00884"/>
    </source>
</evidence>
<comment type="caution">
    <text evidence="5">The sequence shown here is derived from an EMBL/GenBank/DDBJ whole genome shotgun (WGS) entry which is preliminary data.</text>
</comment>
<sequence length="403" mass="44874">MFSTQRWLRRLVGAWSIVLAMVVTSEAAEPTTVTDPSTRQVKQVIVFVLSGVDEHSMRQTYTPTSLELAKTGVALERAIGVYPPRNPQALASLVTGASPRQTGLTMPLGKMRSESIFQVWQQQGLKTLLVASRTEDVTPLLDGFTQKVLSPEVSAVALTDQALEQWKAAEPFATFVVYSGPLEKAAQSGPGSEPYRKAITEADQQIARWITLIKDMGKWDDTLIVITADHGIASGTAKQDRAAMEREWMLPLIFHGPRLKTGVTLPPGKLLDVVPTLAHLTGQRKPAFAEGDILWNALLPTASQTQEMLYALRLADVSRQNLELSRNAYQLAEDKMTIDAQLGDVQEQKRQVQIFTEEKEQVIQGLEQKVRWQRYLIVALVGVATIGYVIEYIVLRKRFMMFD</sequence>
<feature type="transmembrane region" description="Helical" evidence="2">
    <location>
        <begin position="375"/>
        <end position="395"/>
    </location>
</feature>
<dbReference type="PANTHER" id="PTHR42693">
    <property type="entry name" value="ARYLSULFATASE FAMILY MEMBER"/>
    <property type="match status" value="1"/>
</dbReference>
<dbReference type="Proteomes" id="UP000294813">
    <property type="component" value="Unassembled WGS sequence"/>
</dbReference>
<evidence type="ECO:0000313" key="6">
    <source>
        <dbReference type="Proteomes" id="UP000294813"/>
    </source>
</evidence>
<organism evidence="5 6">
    <name type="scientific">Heliophilum fasciatum</name>
    <dbReference type="NCBI Taxonomy" id="35700"/>
    <lineage>
        <taxon>Bacteria</taxon>
        <taxon>Bacillati</taxon>
        <taxon>Bacillota</taxon>
        <taxon>Clostridia</taxon>
        <taxon>Eubacteriales</taxon>
        <taxon>Heliobacteriaceae</taxon>
        <taxon>Heliophilum</taxon>
    </lineage>
</organism>
<evidence type="ECO:0000256" key="1">
    <source>
        <dbReference type="ARBA" id="ARBA00008779"/>
    </source>
</evidence>
<evidence type="ECO:0000256" key="2">
    <source>
        <dbReference type="SAM" id="Phobius"/>
    </source>
</evidence>
<accession>A0A4R2RMP1</accession>
<feature type="chain" id="PRO_5020861844" evidence="3">
    <location>
        <begin position="28"/>
        <end position="403"/>
    </location>
</feature>
<dbReference type="EMBL" id="SLXT01000031">
    <property type="protein sequence ID" value="TCP61021.1"/>
    <property type="molecule type" value="Genomic_DNA"/>
</dbReference>
<dbReference type="OrthoDB" id="279611at2"/>
<protein>
    <submittedName>
        <fullName evidence="5">Sulfatase-like protein</fullName>
    </submittedName>
</protein>
<evidence type="ECO:0000256" key="3">
    <source>
        <dbReference type="SAM" id="SignalP"/>
    </source>
</evidence>
<feature type="domain" description="Sulfatase N-terminal" evidence="4">
    <location>
        <begin position="62"/>
        <end position="282"/>
    </location>
</feature>
<evidence type="ECO:0000313" key="5">
    <source>
        <dbReference type="EMBL" id="TCP61021.1"/>
    </source>
</evidence>
<proteinExistence type="inferred from homology"/>
<dbReference type="InterPro" id="IPR000917">
    <property type="entry name" value="Sulfatase_N"/>
</dbReference>
<keyword evidence="2" id="KW-1133">Transmembrane helix</keyword>
<comment type="similarity">
    <text evidence="1">Belongs to the sulfatase family.</text>
</comment>
<keyword evidence="6" id="KW-1185">Reference proteome</keyword>
<reference evidence="5 6" key="1">
    <citation type="submission" date="2019-03" db="EMBL/GenBank/DDBJ databases">
        <title>Genomic Encyclopedia of Type Strains, Phase IV (KMG-IV): sequencing the most valuable type-strain genomes for metagenomic binning, comparative biology and taxonomic classification.</title>
        <authorList>
            <person name="Goeker M."/>
        </authorList>
    </citation>
    <scope>NUCLEOTIDE SEQUENCE [LARGE SCALE GENOMIC DNA]</scope>
    <source>
        <strain evidence="5 6">DSM 11170</strain>
    </source>
</reference>
<dbReference type="PANTHER" id="PTHR42693:SF33">
    <property type="entry name" value="ARYLSULFATASE"/>
    <property type="match status" value="1"/>
</dbReference>
<keyword evidence="2" id="KW-0812">Transmembrane</keyword>
<dbReference type="SUPFAM" id="SSF53649">
    <property type="entry name" value="Alkaline phosphatase-like"/>
    <property type="match status" value="1"/>
</dbReference>
<dbReference type="Gene3D" id="3.40.720.10">
    <property type="entry name" value="Alkaline Phosphatase, subunit A"/>
    <property type="match status" value="1"/>
</dbReference>
<gene>
    <name evidence="5" type="ORF">EDD73_13116</name>
</gene>
<dbReference type="Pfam" id="PF00884">
    <property type="entry name" value="Sulfatase"/>
    <property type="match status" value="1"/>
</dbReference>
<dbReference type="InterPro" id="IPR017850">
    <property type="entry name" value="Alkaline_phosphatase_core_sf"/>
</dbReference>
<dbReference type="GO" id="GO:0004065">
    <property type="term" value="F:arylsulfatase activity"/>
    <property type="evidence" value="ECO:0007669"/>
    <property type="project" value="TreeGrafter"/>
</dbReference>
<dbReference type="AlphaFoldDB" id="A0A4R2RMP1"/>
<feature type="signal peptide" evidence="3">
    <location>
        <begin position="1"/>
        <end position="27"/>
    </location>
</feature>
<dbReference type="InterPro" id="IPR050738">
    <property type="entry name" value="Sulfatase"/>
</dbReference>
<keyword evidence="3" id="KW-0732">Signal</keyword>
<keyword evidence="2" id="KW-0472">Membrane</keyword>
<dbReference type="RefSeq" id="WP_131920512.1">
    <property type="nucleotide sequence ID" value="NZ_JAOQNU010000032.1"/>
</dbReference>
<name>A0A4R2RMP1_9FIRM</name>